<proteinExistence type="predicted"/>
<keyword evidence="5" id="KW-1185">Reference proteome</keyword>
<accession>A0A9P1CUE6</accession>
<dbReference type="AlphaFoldDB" id="A0A9P1CUE6"/>
<name>A0A9P1CUE6_9DINO</name>
<feature type="coiled-coil region" evidence="1">
    <location>
        <begin position="3"/>
        <end position="30"/>
    </location>
</feature>
<evidence type="ECO:0000313" key="5">
    <source>
        <dbReference type="Proteomes" id="UP001152797"/>
    </source>
</evidence>
<reference evidence="2" key="1">
    <citation type="submission" date="2022-10" db="EMBL/GenBank/DDBJ databases">
        <authorList>
            <person name="Chen Y."/>
            <person name="Dougan E. K."/>
            <person name="Chan C."/>
            <person name="Rhodes N."/>
            <person name="Thang M."/>
        </authorList>
    </citation>
    <scope>NUCLEOTIDE SEQUENCE</scope>
</reference>
<evidence type="ECO:0000313" key="3">
    <source>
        <dbReference type="EMBL" id="CAL1149881.1"/>
    </source>
</evidence>
<reference evidence="3" key="2">
    <citation type="submission" date="2024-04" db="EMBL/GenBank/DDBJ databases">
        <authorList>
            <person name="Chen Y."/>
            <person name="Shah S."/>
            <person name="Dougan E. K."/>
            <person name="Thang M."/>
            <person name="Chan C."/>
        </authorList>
    </citation>
    <scope>NUCLEOTIDE SEQUENCE [LARGE SCALE GENOMIC DNA]</scope>
</reference>
<dbReference type="EMBL" id="CAMXCT010002222">
    <property type="protein sequence ID" value="CAI3996506.1"/>
    <property type="molecule type" value="Genomic_DNA"/>
</dbReference>
<dbReference type="OrthoDB" id="272703at2759"/>
<evidence type="ECO:0000313" key="2">
    <source>
        <dbReference type="EMBL" id="CAI3996506.1"/>
    </source>
</evidence>
<comment type="caution">
    <text evidence="2">The sequence shown here is derived from an EMBL/GenBank/DDBJ whole genome shotgun (WGS) entry which is preliminary data.</text>
</comment>
<dbReference type="EMBL" id="CAMXCT020002222">
    <property type="protein sequence ID" value="CAL1149881.1"/>
    <property type="molecule type" value="Genomic_DNA"/>
</dbReference>
<evidence type="ECO:0000256" key="1">
    <source>
        <dbReference type="SAM" id="Coils"/>
    </source>
</evidence>
<gene>
    <name evidence="2" type="ORF">C1SCF055_LOCUS22980</name>
</gene>
<sequence>MDLLQIRAEIAQAKRRRDAALHRAAELEREMQLTEVWKAPAEVPLISAAGLLQRSALKLQDSERLPCELWPFVYSSIARAAVPEAVLFRLRQQLDSQKPDRCAVIPSPDKDFQACLLELCRILGAALCGHQDFALELDQVCGVTQQQGDYSPPVAYRNQKSRDGFSCIMDLDLPASLSCENHERPTKGSYGFHDGLHNLLWKGDRTTDKDDLVQPGIIQLELRVGQLYVFPDFVQTLTYPFNGEGKRRWIKATVAWKRWPGLSLSSAEYQEAWETATRRVMFILFFKHSMNHFVVALTGTKKFAKFTKFFPSTQQRSR</sequence>
<evidence type="ECO:0000313" key="4">
    <source>
        <dbReference type="EMBL" id="CAL4783818.1"/>
    </source>
</evidence>
<dbReference type="EMBL" id="CAMXCT030002222">
    <property type="protein sequence ID" value="CAL4783818.1"/>
    <property type="molecule type" value="Genomic_DNA"/>
</dbReference>
<dbReference type="Proteomes" id="UP001152797">
    <property type="component" value="Unassembled WGS sequence"/>
</dbReference>
<organism evidence="2">
    <name type="scientific">Cladocopium goreaui</name>
    <dbReference type="NCBI Taxonomy" id="2562237"/>
    <lineage>
        <taxon>Eukaryota</taxon>
        <taxon>Sar</taxon>
        <taxon>Alveolata</taxon>
        <taxon>Dinophyceae</taxon>
        <taxon>Suessiales</taxon>
        <taxon>Symbiodiniaceae</taxon>
        <taxon>Cladocopium</taxon>
    </lineage>
</organism>
<protein>
    <submittedName>
        <fullName evidence="4">DUF4326 domain-containing protein</fullName>
    </submittedName>
</protein>
<keyword evidence="1" id="KW-0175">Coiled coil</keyword>